<proteinExistence type="predicted"/>
<name>A0A518BHF0_9BACT</name>
<protein>
    <submittedName>
        <fullName evidence="1">Uncharacterized protein</fullName>
    </submittedName>
</protein>
<gene>
    <name evidence="1" type="ORF">Pla133_14670</name>
</gene>
<evidence type="ECO:0000313" key="2">
    <source>
        <dbReference type="Proteomes" id="UP000316921"/>
    </source>
</evidence>
<accession>A0A518BHF0</accession>
<sequence>MREAALEADYQLGAEPVLLTVTIGNGQFGTSLVRLNSAEKCRGDIGDLELGKPGSLKGKKVRVKSVVTDVRDETNRLTVTYKLAGGAQDQTFVSTGVVENDGDSMLFRAIFNLKG</sequence>
<reference evidence="1 2" key="1">
    <citation type="submission" date="2019-02" db="EMBL/GenBank/DDBJ databases">
        <title>Deep-cultivation of Planctomycetes and their phenomic and genomic characterization uncovers novel biology.</title>
        <authorList>
            <person name="Wiegand S."/>
            <person name="Jogler M."/>
            <person name="Boedeker C."/>
            <person name="Pinto D."/>
            <person name="Vollmers J."/>
            <person name="Rivas-Marin E."/>
            <person name="Kohn T."/>
            <person name="Peeters S.H."/>
            <person name="Heuer A."/>
            <person name="Rast P."/>
            <person name="Oberbeckmann S."/>
            <person name="Bunk B."/>
            <person name="Jeske O."/>
            <person name="Meyerdierks A."/>
            <person name="Storesund J.E."/>
            <person name="Kallscheuer N."/>
            <person name="Luecker S."/>
            <person name="Lage O.M."/>
            <person name="Pohl T."/>
            <person name="Merkel B.J."/>
            <person name="Hornburger P."/>
            <person name="Mueller R.-W."/>
            <person name="Bruemmer F."/>
            <person name="Labrenz M."/>
            <person name="Spormann A.M."/>
            <person name="Op den Camp H."/>
            <person name="Overmann J."/>
            <person name="Amann R."/>
            <person name="Jetten M.S.M."/>
            <person name="Mascher T."/>
            <person name="Medema M.H."/>
            <person name="Devos D.P."/>
            <person name="Kaster A.-K."/>
            <person name="Ovreas L."/>
            <person name="Rohde M."/>
            <person name="Galperin M.Y."/>
            <person name="Jogler C."/>
        </authorList>
    </citation>
    <scope>NUCLEOTIDE SEQUENCE [LARGE SCALE GENOMIC DNA]</scope>
    <source>
        <strain evidence="1 2">Pla133</strain>
    </source>
</reference>
<organism evidence="1 2">
    <name type="scientific">Engelhardtia mirabilis</name>
    <dbReference type="NCBI Taxonomy" id="2528011"/>
    <lineage>
        <taxon>Bacteria</taxon>
        <taxon>Pseudomonadati</taxon>
        <taxon>Planctomycetota</taxon>
        <taxon>Planctomycetia</taxon>
        <taxon>Planctomycetia incertae sedis</taxon>
        <taxon>Engelhardtia</taxon>
    </lineage>
</organism>
<dbReference type="Proteomes" id="UP000316921">
    <property type="component" value="Chromosome"/>
</dbReference>
<evidence type="ECO:0000313" key="1">
    <source>
        <dbReference type="EMBL" id="QDU66396.1"/>
    </source>
</evidence>
<dbReference type="KEGG" id="pbap:Pla133_14670"/>
<keyword evidence="2" id="KW-1185">Reference proteome</keyword>
<dbReference type="AlphaFoldDB" id="A0A518BHF0"/>
<dbReference type="RefSeq" id="WP_145064201.1">
    <property type="nucleotide sequence ID" value="NZ_CP036287.1"/>
</dbReference>
<dbReference type="EMBL" id="CP036287">
    <property type="protein sequence ID" value="QDU66396.1"/>
    <property type="molecule type" value="Genomic_DNA"/>
</dbReference>